<feature type="transmembrane region" description="Helical" evidence="2">
    <location>
        <begin position="33"/>
        <end position="53"/>
    </location>
</feature>
<dbReference type="AlphaFoldDB" id="A0A023D3X3"/>
<protein>
    <submittedName>
        <fullName evidence="4">Peptidase S9</fullName>
    </submittedName>
</protein>
<comment type="caution">
    <text evidence="4">The sequence shown here is derived from an EMBL/GenBank/DDBJ whole genome shotgun (WGS) entry which is preliminary data.</text>
</comment>
<dbReference type="PANTHER" id="PTHR11731">
    <property type="entry name" value="PROTEASE FAMILY S9B,C DIPEPTIDYL-PEPTIDASE IV-RELATED"/>
    <property type="match status" value="1"/>
</dbReference>
<dbReference type="Pfam" id="PF00326">
    <property type="entry name" value="Peptidase_S9"/>
    <property type="match status" value="1"/>
</dbReference>
<dbReference type="InterPro" id="IPR001375">
    <property type="entry name" value="Peptidase_S9_cat"/>
</dbReference>
<keyword evidence="2" id="KW-1133">Transmembrane helix</keyword>
<keyword evidence="2" id="KW-0472">Membrane</keyword>
<feature type="compositionally biased region" description="Basic and acidic residues" evidence="1">
    <location>
        <begin position="11"/>
        <end position="26"/>
    </location>
</feature>
<dbReference type="InterPro" id="IPR050278">
    <property type="entry name" value="Serine_Prot_S9B/DPPIV"/>
</dbReference>
<dbReference type="RefSeq" id="WP_239641585.1">
    <property type="nucleotide sequence ID" value="NZ_BAND01000030.1"/>
</dbReference>
<keyword evidence="2" id="KW-0812">Transmembrane</keyword>
<dbReference type="GO" id="GO:0008236">
    <property type="term" value="F:serine-type peptidase activity"/>
    <property type="evidence" value="ECO:0007669"/>
    <property type="project" value="InterPro"/>
</dbReference>
<accession>A0A023D3X3</accession>
<dbReference type="Gene3D" id="3.40.50.1820">
    <property type="entry name" value="alpha/beta hydrolase"/>
    <property type="match status" value="1"/>
</dbReference>
<organism evidence="4 5">
    <name type="scientific">Acidomonas methanolica NBRC 104435</name>
    <dbReference type="NCBI Taxonomy" id="1231351"/>
    <lineage>
        <taxon>Bacteria</taxon>
        <taxon>Pseudomonadati</taxon>
        <taxon>Pseudomonadota</taxon>
        <taxon>Alphaproteobacteria</taxon>
        <taxon>Acetobacterales</taxon>
        <taxon>Acetobacteraceae</taxon>
        <taxon>Acidomonas</taxon>
    </lineage>
</organism>
<dbReference type="Gene3D" id="2.120.10.30">
    <property type="entry name" value="TolB, C-terminal domain"/>
    <property type="match status" value="2"/>
</dbReference>
<dbReference type="SUPFAM" id="SSF53474">
    <property type="entry name" value="alpha/beta-Hydrolases"/>
    <property type="match status" value="1"/>
</dbReference>
<dbReference type="GO" id="GO:0008239">
    <property type="term" value="F:dipeptidyl-peptidase activity"/>
    <property type="evidence" value="ECO:0007669"/>
    <property type="project" value="TreeGrafter"/>
</dbReference>
<dbReference type="InterPro" id="IPR011042">
    <property type="entry name" value="6-blade_b-propeller_TolB-like"/>
</dbReference>
<dbReference type="PANTHER" id="PTHR11731:SF193">
    <property type="entry name" value="DIPEPTIDYL PEPTIDASE 9"/>
    <property type="match status" value="1"/>
</dbReference>
<dbReference type="SUPFAM" id="SSF82171">
    <property type="entry name" value="DPP6 N-terminal domain-like"/>
    <property type="match status" value="1"/>
</dbReference>
<reference evidence="4 5" key="2">
    <citation type="journal article" date="2014" name="FEMS Microbiol. Lett.">
        <title>Draft genomic DNA sequence of the facultatively methylotrophic bacterium Acidomonas methanolica type strain MB58.</title>
        <authorList>
            <person name="Higashiura N."/>
            <person name="Hadano H."/>
            <person name="Hirakawa H."/>
            <person name="Matsutani M."/>
            <person name="Takabe S."/>
            <person name="Matsushita K."/>
            <person name="Azuma Y."/>
        </authorList>
    </citation>
    <scope>NUCLEOTIDE SEQUENCE [LARGE SCALE GENOMIC DNA]</scope>
    <source>
        <strain evidence="4 5">MB58</strain>
    </source>
</reference>
<feature type="region of interest" description="Disordered" evidence="1">
    <location>
        <begin position="1"/>
        <end position="26"/>
    </location>
</feature>
<feature type="domain" description="Peptidase S9 prolyl oligopeptidase catalytic" evidence="3">
    <location>
        <begin position="527"/>
        <end position="720"/>
    </location>
</feature>
<evidence type="ECO:0000313" key="5">
    <source>
        <dbReference type="Proteomes" id="UP000019760"/>
    </source>
</evidence>
<evidence type="ECO:0000313" key="4">
    <source>
        <dbReference type="EMBL" id="GAJ28511.1"/>
    </source>
</evidence>
<gene>
    <name evidence="4" type="ORF">Amme_030_011</name>
</gene>
<reference evidence="5" key="1">
    <citation type="journal article" date="2014" name="FEMS Microbiol. Lett.">
        <title>Draft Genomic DNA Sequence of the Facultatively Methylotrophic Bacterium Acidomonas methanolica type strain MB58.</title>
        <authorList>
            <person name="Higashiura N."/>
            <person name="Hadano H."/>
            <person name="Hirakawa H."/>
            <person name="Matsutani M."/>
            <person name="Takabe S."/>
            <person name="Matsushita K."/>
            <person name="Azuma Y."/>
        </authorList>
    </citation>
    <scope>NUCLEOTIDE SEQUENCE [LARGE SCALE GENOMIC DNA]</scope>
    <source>
        <strain evidence="5">MB58</strain>
    </source>
</reference>
<name>A0A023D3X3_ACIMT</name>
<sequence length="722" mass="77988">MTTTRHAMRHGGADRHPEEDHERPDLSRRMKRLIRLAGLRSGLALLALTALPAHAAHPLAHPSADDPALAPLLAMPFASDLVGAQAARRIAWVEKRDGARTLLVSDDGAPPRRLTSSTRPDGTSLWGLALSPDGRMLAFVEGGDAEYPGDTPPNADNMPLPGRQTVRVLLPDGRNLAMGDGHSPVFSPDGHWLAFVQAGTLRIGAPGQPAHTVFTAQGDLSAPVWSPDGTRIAVEIDRGTHGVIALAAAKPDSPPRYIPPALAFDRLPVFSPDGRSLAFARMREPLLTAERGKGRFWSLHVYDVTNGVERVLWTAPEGNGSRFWAPEGVGLAWTRDGRVLFPWEGSGWLRLCALPASGGPAAPTCLTPDGAEFASYRLSRDGARLLYTANPGDHDRWRAWSQPLSGGAPTALTGPDEQVTTLTTAGDDIAVMATGVTRTAHPLVLRAGRRREPALPALPAGVSFVTPQDARFRSADGLDIHGQIFLPPPGGPARHPALIFVHGGPERQMLPAFNAMGYYSNAYLLNQRLAARGYVVLSVNYRSGTGYGLAFRDAPGIGREGASEYRDVRAGAFYLGGRADVDARRIGIWGGSWGGYLAALALARDSDLFAAGVDFHGVHDLTQPDHPGLSPEENRTAHDREWRSSPVADLGHWRSPVLLVHGDDDHNVSFDQSTLLARMLTARDIPFEEHVFPGERHAFLRSADWLAAYRWTLRFLDSALRP</sequence>
<dbReference type="GO" id="GO:0006508">
    <property type="term" value="P:proteolysis"/>
    <property type="evidence" value="ECO:0007669"/>
    <property type="project" value="InterPro"/>
</dbReference>
<dbReference type="Proteomes" id="UP000019760">
    <property type="component" value="Unassembled WGS sequence"/>
</dbReference>
<evidence type="ECO:0000259" key="3">
    <source>
        <dbReference type="Pfam" id="PF00326"/>
    </source>
</evidence>
<keyword evidence="5" id="KW-1185">Reference proteome</keyword>
<dbReference type="InterPro" id="IPR011659">
    <property type="entry name" value="WD40"/>
</dbReference>
<proteinExistence type="predicted"/>
<dbReference type="EMBL" id="BAND01000030">
    <property type="protein sequence ID" value="GAJ28511.1"/>
    <property type="molecule type" value="Genomic_DNA"/>
</dbReference>
<dbReference type="InterPro" id="IPR029058">
    <property type="entry name" value="AB_hydrolase_fold"/>
</dbReference>
<dbReference type="Pfam" id="PF07676">
    <property type="entry name" value="PD40"/>
    <property type="match status" value="3"/>
</dbReference>
<evidence type="ECO:0000256" key="2">
    <source>
        <dbReference type="SAM" id="Phobius"/>
    </source>
</evidence>
<evidence type="ECO:0000256" key="1">
    <source>
        <dbReference type="SAM" id="MobiDB-lite"/>
    </source>
</evidence>